<dbReference type="InterPro" id="IPR018122">
    <property type="entry name" value="TF_fork_head_CS_1"/>
</dbReference>
<dbReference type="PANTHER" id="PTHR11829">
    <property type="entry name" value="FORKHEAD BOX PROTEIN"/>
    <property type="match status" value="1"/>
</dbReference>
<accession>A0A914XHN0</accession>
<organism evidence="6 7">
    <name type="scientific">Plectus sambesii</name>
    <dbReference type="NCBI Taxonomy" id="2011161"/>
    <lineage>
        <taxon>Eukaryota</taxon>
        <taxon>Metazoa</taxon>
        <taxon>Ecdysozoa</taxon>
        <taxon>Nematoda</taxon>
        <taxon>Chromadorea</taxon>
        <taxon>Plectida</taxon>
        <taxon>Plectina</taxon>
        <taxon>Plectoidea</taxon>
        <taxon>Plectidae</taxon>
        <taxon>Plectus</taxon>
    </lineage>
</organism>
<dbReference type="GO" id="GO:0000981">
    <property type="term" value="F:DNA-binding transcription factor activity, RNA polymerase II-specific"/>
    <property type="evidence" value="ECO:0007669"/>
    <property type="project" value="TreeGrafter"/>
</dbReference>
<comment type="subcellular location">
    <subcellularLocation>
        <location evidence="3">Nucleus</location>
    </subcellularLocation>
</comment>
<dbReference type="Gene3D" id="1.10.10.10">
    <property type="entry name" value="Winged helix-like DNA-binding domain superfamily/Winged helix DNA-binding domain"/>
    <property type="match status" value="1"/>
</dbReference>
<dbReference type="PROSITE" id="PS00658">
    <property type="entry name" value="FORK_HEAD_2"/>
    <property type="match status" value="1"/>
</dbReference>
<dbReference type="PANTHER" id="PTHR11829:SF388">
    <property type="entry name" value="FORK HEAD DOMAIN-CONTAINING PROTEIN L1-RELATED"/>
    <property type="match status" value="1"/>
</dbReference>
<feature type="region of interest" description="Disordered" evidence="4">
    <location>
        <begin position="271"/>
        <end position="291"/>
    </location>
</feature>
<dbReference type="SMART" id="SM00339">
    <property type="entry name" value="FH"/>
    <property type="match status" value="1"/>
</dbReference>
<dbReference type="CDD" id="cd20028">
    <property type="entry name" value="FH_FOXL2"/>
    <property type="match status" value="1"/>
</dbReference>
<proteinExistence type="predicted"/>
<name>A0A914XHN0_9BILA</name>
<evidence type="ECO:0000256" key="4">
    <source>
        <dbReference type="SAM" id="MobiDB-lite"/>
    </source>
</evidence>
<evidence type="ECO:0000256" key="1">
    <source>
        <dbReference type="ARBA" id="ARBA00023125"/>
    </source>
</evidence>
<evidence type="ECO:0000256" key="3">
    <source>
        <dbReference type="PROSITE-ProRule" id="PRU00089"/>
    </source>
</evidence>
<protein>
    <submittedName>
        <fullName evidence="7">Fork-head domain-containing protein</fullName>
    </submittedName>
</protein>
<dbReference type="InterPro" id="IPR036390">
    <property type="entry name" value="WH_DNA-bd_sf"/>
</dbReference>
<evidence type="ECO:0000259" key="5">
    <source>
        <dbReference type="PROSITE" id="PS50039"/>
    </source>
</evidence>
<dbReference type="Pfam" id="PF00250">
    <property type="entry name" value="Forkhead"/>
    <property type="match status" value="1"/>
</dbReference>
<dbReference type="Proteomes" id="UP000887566">
    <property type="component" value="Unplaced"/>
</dbReference>
<dbReference type="SUPFAM" id="SSF46785">
    <property type="entry name" value="Winged helix' DNA-binding domain"/>
    <property type="match status" value="1"/>
</dbReference>
<feature type="DNA-binding region" description="Fork-head" evidence="3">
    <location>
        <begin position="64"/>
        <end position="165"/>
    </location>
</feature>
<dbReference type="AlphaFoldDB" id="A0A914XHN0"/>
<dbReference type="GO" id="GO:0030154">
    <property type="term" value="P:cell differentiation"/>
    <property type="evidence" value="ECO:0007669"/>
    <property type="project" value="TreeGrafter"/>
</dbReference>
<dbReference type="PRINTS" id="PR00053">
    <property type="entry name" value="FORKHEAD"/>
</dbReference>
<dbReference type="InterPro" id="IPR001766">
    <property type="entry name" value="Fork_head_dom"/>
</dbReference>
<evidence type="ECO:0000256" key="2">
    <source>
        <dbReference type="ARBA" id="ARBA00023242"/>
    </source>
</evidence>
<dbReference type="GO" id="GO:0005634">
    <property type="term" value="C:nucleus"/>
    <property type="evidence" value="ECO:0007669"/>
    <property type="project" value="UniProtKB-SubCell"/>
</dbReference>
<dbReference type="InterPro" id="IPR047515">
    <property type="entry name" value="FH_FOXL2"/>
</dbReference>
<feature type="domain" description="Fork-head" evidence="5">
    <location>
        <begin position="64"/>
        <end position="165"/>
    </location>
</feature>
<dbReference type="InterPro" id="IPR050211">
    <property type="entry name" value="FOX_domain-containing"/>
</dbReference>
<dbReference type="PROSITE" id="PS50039">
    <property type="entry name" value="FORK_HEAD_3"/>
    <property type="match status" value="1"/>
</dbReference>
<dbReference type="GO" id="GO:0000978">
    <property type="term" value="F:RNA polymerase II cis-regulatory region sequence-specific DNA binding"/>
    <property type="evidence" value="ECO:0007669"/>
    <property type="project" value="TreeGrafter"/>
</dbReference>
<keyword evidence="6" id="KW-1185">Reference proteome</keyword>
<keyword evidence="1 3" id="KW-0238">DNA-binding</keyword>
<keyword evidence="2 3" id="KW-0539">Nucleus</keyword>
<dbReference type="InterPro" id="IPR030456">
    <property type="entry name" value="TF_fork_head_CS_2"/>
</dbReference>
<dbReference type="InterPro" id="IPR036388">
    <property type="entry name" value="WH-like_DNA-bd_sf"/>
</dbReference>
<evidence type="ECO:0000313" key="6">
    <source>
        <dbReference type="Proteomes" id="UP000887566"/>
    </source>
</evidence>
<evidence type="ECO:0000313" key="7">
    <source>
        <dbReference type="WBParaSite" id="PSAMB.scaffold8200size6504.g31093.t1"/>
    </source>
</evidence>
<dbReference type="PROSITE" id="PS00657">
    <property type="entry name" value="FORK_HEAD_1"/>
    <property type="match status" value="1"/>
</dbReference>
<dbReference type="GO" id="GO:0009653">
    <property type="term" value="P:anatomical structure morphogenesis"/>
    <property type="evidence" value="ECO:0007669"/>
    <property type="project" value="TreeGrafter"/>
</dbReference>
<dbReference type="FunFam" id="1.10.10.10:FF:000598">
    <property type="entry name" value="forkhead box protein I1 isoform X2"/>
    <property type="match status" value="1"/>
</dbReference>
<dbReference type="WBParaSite" id="PSAMB.scaffold8200size6504.g31093.t1">
    <property type="protein sequence ID" value="PSAMB.scaffold8200size6504.g31093.t1"/>
    <property type="gene ID" value="PSAMB.scaffold8200size6504.g31093"/>
</dbReference>
<sequence>MEEQQQVVAELKREQRLDCAERRAAGAVQPPTVAMEEQQQVVAELKREQRRACRPIEEGNVDDKPPYSYVALITMAITDAPERRMTLAQIYQYIEDRFPYFRLADAKRRQGWQNSIRHNLSLNDCFVKRARDGLGSANDRKGNYWTLAPDCENMFENGNYKRRRRMKRAIKPMPPGFEDPALALLHQTWYLQYMQKKAQELAAQQHYQQQQQQSFIEQHQAPVTASCAHQPSPTPSMFSTYWCTPQKVASQHVSWAASTGLTGLPPVDSFTMGPEDAMPTVSSLEQHPSPPVYQEAAANPLADCRHFAD</sequence>
<reference evidence="7" key="1">
    <citation type="submission" date="2022-11" db="UniProtKB">
        <authorList>
            <consortium name="WormBaseParasite"/>
        </authorList>
    </citation>
    <scope>IDENTIFICATION</scope>
</reference>